<feature type="compositionally biased region" description="Low complexity" evidence="4">
    <location>
        <begin position="800"/>
        <end position="818"/>
    </location>
</feature>
<evidence type="ECO:0000256" key="2">
    <source>
        <dbReference type="ARBA" id="ARBA00022737"/>
    </source>
</evidence>
<evidence type="ECO:0000259" key="5">
    <source>
        <dbReference type="Pfam" id="PF04192"/>
    </source>
</evidence>
<feature type="region of interest" description="Disordered" evidence="4">
    <location>
        <begin position="784"/>
        <end position="853"/>
    </location>
</feature>
<dbReference type="InterPro" id="IPR001680">
    <property type="entry name" value="WD40_rpt"/>
</dbReference>
<keyword evidence="1 3" id="KW-0853">WD repeat</keyword>
<dbReference type="SMART" id="SM00320">
    <property type="entry name" value="WD40"/>
    <property type="match status" value="11"/>
</dbReference>
<dbReference type="Gene3D" id="2.130.10.10">
    <property type="entry name" value="YVTN repeat-like/Quinoprotein amine dehydrogenase"/>
    <property type="match status" value="2"/>
</dbReference>
<proteinExistence type="predicted"/>
<dbReference type="PANTHER" id="PTHR22840:SF12">
    <property type="entry name" value="WD REPEAT-CONTAINING PROTEIN 36"/>
    <property type="match status" value="1"/>
</dbReference>
<dbReference type="InterPro" id="IPR019775">
    <property type="entry name" value="WD40_repeat_CS"/>
</dbReference>
<feature type="domain" description="WDR36/Utp21 N-terminal" evidence="6">
    <location>
        <begin position="34"/>
        <end position="301"/>
    </location>
</feature>
<dbReference type="InterPro" id="IPR007319">
    <property type="entry name" value="WDR36/Utp21_C"/>
</dbReference>
<evidence type="ECO:0000256" key="3">
    <source>
        <dbReference type="PROSITE-ProRule" id="PRU00221"/>
    </source>
</evidence>
<dbReference type="PROSITE" id="PS00678">
    <property type="entry name" value="WD_REPEATS_1"/>
    <property type="match status" value="1"/>
</dbReference>
<dbReference type="STRING" id="112090.W4FVE0"/>
<gene>
    <name evidence="7" type="ORF">H257_13338</name>
</gene>
<reference evidence="7" key="1">
    <citation type="submission" date="2013-12" db="EMBL/GenBank/DDBJ databases">
        <title>The Genome Sequence of Aphanomyces astaci APO3.</title>
        <authorList>
            <consortium name="The Broad Institute Genomics Platform"/>
            <person name="Russ C."/>
            <person name="Tyler B."/>
            <person name="van West P."/>
            <person name="Dieguez-Uribeondo J."/>
            <person name="Young S.K."/>
            <person name="Zeng Q."/>
            <person name="Gargeya S."/>
            <person name="Fitzgerald M."/>
            <person name="Abouelleil A."/>
            <person name="Alvarado L."/>
            <person name="Chapman S.B."/>
            <person name="Gainer-Dewar J."/>
            <person name="Goldberg J."/>
            <person name="Griggs A."/>
            <person name="Gujja S."/>
            <person name="Hansen M."/>
            <person name="Howarth C."/>
            <person name="Imamovic A."/>
            <person name="Ireland A."/>
            <person name="Larimer J."/>
            <person name="McCowan C."/>
            <person name="Murphy C."/>
            <person name="Pearson M."/>
            <person name="Poon T.W."/>
            <person name="Priest M."/>
            <person name="Roberts A."/>
            <person name="Saif S."/>
            <person name="Shea T."/>
            <person name="Sykes S."/>
            <person name="Wortman J."/>
            <person name="Nusbaum C."/>
            <person name="Birren B."/>
        </authorList>
    </citation>
    <scope>NUCLEOTIDE SEQUENCE [LARGE SCALE GENOMIC DNA]</scope>
    <source>
        <strain evidence="7">APO3</strain>
    </source>
</reference>
<dbReference type="AlphaFoldDB" id="W4FVE0"/>
<dbReference type="RefSeq" id="XP_009839127.1">
    <property type="nucleotide sequence ID" value="XM_009840825.1"/>
</dbReference>
<dbReference type="EMBL" id="KI913160">
    <property type="protein sequence ID" value="ETV71462.1"/>
    <property type="molecule type" value="Genomic_DNA"/>
</dbReference>
<dbReference type="VEuPathDB" id="FungiDB:H257_13338"/>
<dbReference type="Pfam" id="PF25168">
    <property type="entry name" value="Beta-prop_WDR36-Utp21_2nd"/>
    <property type="match status" value="1"/>
</dbReference>
<feature type="repeat" description="WD" evidence="3">
    <location>
        <begin position="590"/>
        <end position="631"/>
    </location>
</feature>
<dbReference type="PROSITE" id="PS50294">
    <property type="entry name" value="WD_REPEATS_REGION"/>
    <property type="match status" value="2"/>
</dbReference>
<dbReference type="InterPro" id="IPR059157">
    <property type="entry name" value="WDR36-Utp21_N"/>
</dbReference>
<feature type="repeat" description="WD" evidence="3">
    <location>
        <begin position="95"/>
        <end position="134"/>
    </location>
</feature>
<dbReference type="SUPFAM" id="SSF50978">
    <property type="entry name" value="WD40 repeat-like"/>
    <property type="match status" value="2"/>
</dbReference>
<feature type="compositionally biased region" description="Acidic residues" evidence="4">
    <location>
        <begin position="831"/>
        <end position="846"/>
    </location>
</feature>
<dbReference type="GO" id="GO:0034388">
    <property type="term" value="C:Pwp2p-containing subcomplex of 90S preribosome"/>
    <property type="evidence" value="ECO:0007669"/>
    <property type="project" value="TreeGrafter"/>
</dbReference>
<dbReference type="GeneID" id="20815334"/>
<dbReference type="Pfam" id="PF25171">
    <property type="entry name" value="Beta-prop_WDR36-Utp21_1st"/>
    <property type="match status" value="1"/>
</dbReference>
<dbReference type="GO" id="GO:0032040">
    <property type="term" value="C:small-subunit processome"/>
    <property type="evidence" value="ECO:0007669"/>
    <property type="project" value="InterPro"/>
</dbReference>
<dbReference type="InterPro" id="IPR036322">
    <property type="entry name" value="WD40_repeat_dom_sf"/>
</dbReference>
<evidence type="ECO:0000313" key="7">
    <source>
        <dbReference type="EMBL" id="ETV71462.1"/>
    </source>
</evidence>
<keyword evidence="2" id="KW-0677">Repeat</keyword>
<evidence type="ECO:0000256" key="4">
    <source>
        <dbReference type="SAM" id="MobiDB-lite"/>
    </source>
</evidence>
<feature type="repeat" description="WD" evidence="3">
    <location>
        <begin position="267"/>
        <end position="298"/>
    </location>
</feature>
<organism evidence="7">
    <name type="scientific">Aphanomyces astaci</name>
    <name type="common">Crayfish plague agent</name>
    <dbReference type="NCBI Taxonomy" id="112090"/>
    <lineage>
        <taxon>Eukaryota</taxon>
        <taxon>Sar</taxon>
        <taxon>Stramenopiles</taxon>
        <taxon>Oomycota</taxon>
        <taxon>Saprolegniomycetes</taxon>
        <taxon>Saprolegniales</taxon>
        <taxon>Verrucalvaceae</taxon>
        <taxon>Aphanomyces</taxon>
    </lineage>
</organism>
<feature type="domain" description="WDR36/Utp21 C-terminal" evidence="5">
    <location>
        <begin position="732"/>
        <end position="1008"/>
    </location>
</feature>
<protein>
    <submittedName>
        <fullName evidence="7">Uncharacterized protein</fullName>
    </submittedName>
</protein>
<dbReference type="PROSITE" id="PS50082">
    <property type="entry name" value="WD_REPEATS_2"/>
    <property type="match status" value="4"/>
</dbReference>
<evidence type="ECO:0000256" key="1">
    <source>
        <dbReference type="ARBA" id="ARBA00022574"/>
    </source>
</evidence>
<dbReference type="OrthoDB" id="10250769at2759"/>
<evidence type="ECO:0000259" key="6">
    <source>
        <dbReference type="Pfam" id="PF25171"/>
    </source>
</evidence>
<feature type="repeat" description="WD" evidence="3">
    <location>
        <begin position="507"/>
        <end position="548"/>
    </location>
</feature>
<dbReference type="PANTHER" id="PTHR22840">
    <property type="entry name" value="WD REPEAT-CONTAINING PROTEIN 36"/>
    <property type="match status" value="1"/>
</dbReference>
<sequence length="1012" mass="110856">MTRVHTQSRILQTFRALGVVASDVPVAYSRAGFITAAIGKSFQVYETEKLTPVAVSAQLPKKIRALTTVLHKNQTFCAVGRDIHVFERVKETTILQGHSAPITHLLAVGEYLFSTGEDHTMRVWSTLTLELVNSIEFADNFTPTVLLHPATYLNKIVVGSAQGELQLWNVRTLKCIYSFKGWGSEVTSVAQSPAVDVAAIGLADGRIFVHNLKFDVTLMQFAQPTEGRVTSLSFRNDDKSPWLASGTSSGDVILWNLETQRLQAKIPVAHDADVATVLFLPSEPVLLTSSGDNSIKLWIFDQLDQTARLLKSRQGHKAPPTTIRYYGHDIQKDGMVCQILSASQDRSFRLFHTAREQQSAELSQGPLLKKAKRHYDFKLSPIVQLAAIDTREKDWPNVVTCHVNEPAAYVWSINRKAIGKKVLRQIDDNLYDEAVHHHYKATAVGISSCGNFALVGSQGGAIYLYNMQSGEKRGSFPTAATDAPKLIKSLTLPGASYVSKATDGSLEDKHTAAVTGVAVDVLNETVVSTSLDGLVKFWSFSSHSVVGTLDLKSPITQIELHKESGLVAVACDDFVVRVVDLSTKKVVRQLRGHVHQVTDVTFSPDARWLVTSAADGSLRVWDLPTGKCIDFVKFKHAVTSLSMSPTGEFIATAHTGQVGIYLWANRSYFENVFVDKEPTDAIAMGMPVPLSEEEMPLDVHVETAAAEEDRVGHQTSSSGASDLFESPIGTSTGLVTLSTAPKAMWQSLFQLELIKKRNKPKQAPQAPPLAPFFLPTVRKEDVHPTFESHGVAPTKKTKKTNASTTSSSSTTTTTNPESTVDEAPMAGWGGPDDDQAWGDDDDDNDVTDNNKSTLLSGSSRIVKSSGLTSSRSKLATLLELASTEPSLPVEGGSATAYKPPPVLAYLQSLSASGVDVELSTLCMGEFDEEGKRHLTWFLDFLVDMVAHRQQFQVVQVYLNRFVKVHEDIVVGDAALLAKVQTLHTLQQQAWEHLQQLLQHNLCLVQYLSKMQM</sequence>
<dbReference type="GO" id="GO:0006364">
    <property type="term" value="P:rRNA processing"/>
    <property type="evidence" value="ECO:0007669"/>
    <property type="project" value="InterPro"/>
</dbReference>
<name>W4FVE0_APHAT</name>
<dbReference type="InterPro" id="IPR015943">
    <property type="entry name" value="WD40/YVTN_repeat-like_dom_sf"/>
</dbReference>
<accession>W4FVE0</accession>
<dbReference type="Pfam" id="PF04192">
    <property type="entry name" value="Utp21"/>
    <property type="match status" value="1"/>
</dbReference>